<feature type="non-terminal residue" evidence="1">
    <location>
        <position position="134"/>
    </location>
</feature>
<accession>A0AAD8ZAN5</accession>
<sequence>NLSLVEICSNAQDLFLTGSSSEDVTQNLLLAVLTKILCLITSTLPHQGSPLVELVAISIVQQANSGTKQRHTVGVAPYDPMKLLRIVPISYLSYEGSSDERLTQLCSKYEEIDAVETPSQVSLQFSQSSWSTKS</sequence>
<feature type="non-terminal residue" evidence="1">
    <location>
        <position position="1"/>
    </location>
</feature>
<proteinExistence type="predicted"/>
<evidence type="ECO:0000313" key="2">
    <source>
        <dbReference type="Proteomes" id="UP001239994"/>
    </source>
</evidence>
<name>A0AAD8ZAN5_9TELE</name>
<organism evidence="1 2">
    <name type="scientific">Electrophorus voltai</name>
    <dbReference type="NCBI Taxonomy" id="2609070"/>
    <lineage>
        <taxon>Eukaryota</taxon>
        <taxon>Metazoa</taxon>
        <taxon>Chordata</taxon>
        <taxon>Craniata</taxon>
        <taxon>Vertebrata</taxon>
        <taxon>Euteleostomi</taxon>
        <taxon>Actinopterygii</taxon>
        <taxon>Neopterygii</taxon>
        <taxon>Teleostei</taxon>
        <taxon>Ostariophysi</taxon>
        <taxon>Gymnotiformes</taxon>
        <taxon>Gymnotoidei</taxon>
        <taxon>Gymnotidae</taxon>
        <taxon>Electrophorus</taxon>
    </lineage>
</organism>
<reference evidence="1" key="1">
    <citation type="submission" date="2023-03" db="EMBL/GenBank/DDBJ databases">
        <title>Electrophorus voltai genome.</title>
        <authorList>
            <person name="Bian C."/>
        </authorList>
    </citation>
    <scope>NUCLEOTIDE SEQUENCE</scope>
    <source>
        <strain evidence="1">CB-2022</strain>
        <tissue evidence="1">Muscle</tissue>
    </source>
</reference>
<gene>
    <name evidence="1" type="ORF">P4O66_009938</name>
</gene>
<protein>
    <submittedName>
        <fullName evidence="1">Uncharacterized protein</fullName>
    </submittedName>
</protein>
<dbReference type="Proteomes" id="UP001239994">
    <property type="component" value="Unassembled WGS sequence"/>
</dbReference>
<dbReference type="EMBL" id="JAROKS010000016">
    <property type="protein sequence ID" value="KAK1794739.1"/>
    <property type="molecule type" value="Genomic_DNA"/>
</dbReference>
<keyword evidence="2" id="KW-1185">Reference proteome</keyword>
<dbReference type="AlphaFoldDB" id="A0AAD8ZAN5"/>
<evidence type="ECO:0000313" key="1">
    <source>
        <dbReference type="EMBL" id="KAK1794739.1"/>
    </source>
</evidence>
<comment type="caution">
    <text evidence="1">The sequence shown here is derived from an EMBL/GenBank/DDBJ whole genome shotgun (WGS) entry which is preliminary data.</text>
</comment>